<feature type="domain" description="FHA" evidence="3">
    <location>
        <begin position="32"/>
        <end position="88"/>
    </location>
</feature>
<dbReference type="PROSITE" id="PS50006">
    <property type="entry name" value="FHA_DOMAIN"/>
    <property type="match status" value="1"/>
</dbReference>
<dbReference type="SUPFAM" id="SSF49879">
    <property type="entry name" value="SMAD/FHA domain"/>
    <property type="match status" value="1"/>
</dbReference>
<feature type="compositionally biased region" description="Polar residues" evidence="2">
    <location>
        <begin position="738"/>
        <end position="750"/>
    </location>
</feature>
<protein>
    <recommendedName>
        <fullName evidence="3">FHA domain-containing protein</fullName>
    </recommendedName>
</protein>
<dbReference type="PANTHER" id="PTHR15715:SF37">
    <property type="entry name" value="LD47843P"/>
    <property type="match status" value="1"/>
</dbReference>
<evidence type="ECO:0000259" key="3">
    <source>
        <dbReference type="PROSITE" id="PS50006"/>
    </source>
</evidence>
<feature type="coiled-coil region" evidence="1">
    <location>
        <begin position="555"/>
        <end position="589"/>
    </location>
</feature>
<feature type="compositionally biased region" description="Pro residues" evidence="2">
    <location>
        <begin position="373"/>
        <end position="383"/>
    </location>
</feature>
<dbReference type="InterPro" id="IPR008984">
    <property type="entry name" value="SMAD_FHA_dom_sf"/>
</dbReference>
<keyword evidence="1" id="KW-0175">Coiled coil</keyword>
<feature type="compositionally biased region" description="Acidic residues" evidence="2">
    <location>
        <begin position="780"/>
        <end position="789"/>
    </location>
</feature>
<dbReference type="Proteomes" id="UP001383192">
    <property type="component" value="Unassembled WGS sequence"/>
</dbReference>
<feature type="compositionally biased region" description="Polar residues" evidence="2">
    <location>
        <begin position="512"/>
        <end position="527"/>
    </location>
</feature>
<dbReference type="InterPro" id="IPR000253">
    <property type="entry name" value="FHA_dom"/>
</dbReference>
<feature type="compositionally biased region" description="Low complexity" evidence="2">
    <location>
        <begin position="297"/>
        <end position="307"/>
    </location>
</feature>
<evidence type="ECO:0000256" key="2">
    <source>
        <dbReference type="SAM" id="MobiDB-lite"/>
    </source>
</evidence>
<reference evidence="4 5" key="1">
    <citation type="submission" date="2024-01" db="EMBL/GenBank/DDBJ databases">
        <title>A draft genome for a cacao thread blight-causing isolate of Paramarasmius palmivorus.</title>
        <authorList>
            <person name="Baruah I.K."/>
            <person name="Bukari Y."/>
            <person name="Amoako-Attah I."/>
            <person name="Meinhardt L.W."/>
            <person name="Bailey B.A."/>
            <person name="Cohen S.P."/>
        </authorList>
    </citation>
    <scope>NUCLEOTIDE SEQUENCE [LARGE SCALE GENOMIC DNA]</scope>
    <source>
        <strain evidence="4 5">GH-12</strain>
    </source>
</reference>
<accession>A0AAW0B0Y6</accession>
<evidence type="ECO:0000313" key="5">
    <source>
        <dbReference type="Proteomes" id="UP001383192"/>
    </source>
</evidence>
<feature type="region of interest" description="Disordered" evidence="2">
    <location>
        <begin position="368"/>
        <end position="527"/>
    </location>
</feature>
<proteinExistence type="predicted"/>
<dbReference type="GO" id="GO:0005737">
    <property type="term" value="C:cytoplasm"/>
    <property type="evidence" value="ECO:0007669"/>
    <property type="project" value="TreeGrafter"/>
</dbReference>
<feature type="compositionally biased region" description="Basic residues" evidence="2">
    <location>
        <begin position="764"/>
        <end position="775"/>
    </location>
</feature>
<dbReference type="Pfam" id="PF00498">
    <property type="entry name" value="FHA"/>
    <property type="match status" value="1"/>
</dbReference>
<feature type="compositionally biased region" description="Basic and acidic residues" evidence="2">
    <location>
        <begin position="692"/>
        <end position="705"/>
    </location>
</feature>
<comment type="caution">
    <text evidence="4">The sequence shown here is derived from an EMBL/GenBank/DDBJ whole genome shotgun (WGS) entry which is preliminary data.</text>
</comment>
<feature type="region of interest" description="Disordered" evidence="2">
    <location>
        <begin position="692"/>
        <end position="808"/>
    </location>
</feature>
<dbReference type="InterPro" id="IPR051176">
    <property type="entry name" value="Cent_Immune-Sig_Mod"/>
</dbReference>
<evidence type="ECO:0000313" key="4">
    <source>
        <dbReference type="EMBL" id="KAK7018655.1"/>
    </source>
</evidence>
<feature type="compositionally biased region" description="Polar residues" evidence="2">
    <location>
        <begin position="707"/>
        <end position="718"/>
    </location>
</feature>
<sequence>MPAPTGYPALYLYPLNDSFVPKHISLLHNQRVKIGRQTNAKTTPGERNGYFDSKVLSRQHAEVWEEGGKIFIKDVKSSNGTFINGERLSPEGLESDPYELKSDDIVEFGIDIVGEDNKTIIHHKVAARVLCVLSDHDLQIAARTEQHQQMSHGSLQQQQHQQQQLPGPASSFNFSAAGAQQPPPRRPQMSQQGMAGMGGMGGSMRPPGKGGLTFDHIITRLQGELQKSRETGSELHTLTAAMTEIQDTLGGGNLPPNPPPNPHTLPPVRQRNPSQPTEASDHPDHLTSSSPPESHIAPPLNALASSSSPPPPPTIINDLQSQLKETQASLAVHVDRVRALENALKEQETIRHEVGMLREMMDDLQRREWVPPQSQPSQPPSLPSLPTQQPSSNEDANGSFEDSDDDGDDSRSIATITPHELERVDEEDEDAVMAEEELEHEDEEEETALTSRHQVDELDMDESSRDPDREESDEERRLRREELGRPRTPEPTGLGMHVKINGLHHSGETRNRSSTLTGRSSAHQNGISSHSAIIEELSARLTSFASQLESALELSKGLQKDHQEAQEIIRSLEQKVEGLEDVVKSSLKQQQEEKEVAAAPVVPTPVEEPALPAEKAKAVEDEAPSASLTAMIMEWKSNVEGQWSSVREEWTEERTRLVRAREEWESKMRGEWEKKVRDMDNGLERIEKLEKEMEMERETREKEAAVHSTTTRPNITSHENGDAVKYRGVGLMTPPSPRSVSSDYEYQSSRPGRKKSRSASGIRSRGKAGRGRRSTSRGEDTDDTEETLAVDDHPIFGKDTGIGLKDGREGSFRVKTFSSPEYSLSGKEEAIAQSRSSNRGQGIIAQSDTKNNAYLGPLPNGINVQTAMGVLVLSVAAAAVAWRVKPE</sequence>
<dbReference type="SMART" id="SM00240">
    <property type="entry name" value="FHA"/>
    <property type="match status" value="1"/>
</dbReference>
<feature type="compositionally biased region" description="Basic and acidic residues" evidence="2">
    <location>
        <begin position="462"/>
        <end position="488"/>
    </location>
</feature>
<organism evidence="4 5">
    <name type="scientific">Paramarasmius palmivorus</name>
    <dbReference type="NCBI Taxonomy" id="297713"/>
    <lineage>
        <taxon>Eukaryota</taxon>
        <taxon>Fungi</taxon>
        <taxon>Dikarya</taxon>
        <taxon>Basidiomycota</taxon>
        <taxon>Agaricomycotina</taxon>
        <taxon>Agaricomycetes</taxon>
        <taxon>Agaricomycetidae</taxon>
        <taxon>Agaricales</taxon>
        <taxon>Marasmiineae</taxon>
        <taxon>Marasmiaceae</taxon>
        <taxon>Paramarasmius</taxon>
    </lineage>
</organism>
<dbReference type="Gene3D" id="2.60.200.20">
    <property type="match status" value="1"/>
</dbReference>
<feature type="compositionally biased region" description="Pro residues" evidence="2">
    <location>
        <begin position="255"/>
        <end position="265"/>
    </location>
</feature>
<gene>
    <name evidence="4" type="ORF">VNI00_018341</name>
</gene>
<evidence type="ECO:0000256" key="1">
    <source>
        <dbReference type="SAM" id="Coils"/>
    </source>
</evidence>
<feature type="region of interest" description="Disordered" evidence="2">
    <location>
        <begin position="247"/>
        <end position="317"/>
    </location>
</feature>
<name>A0AAW0B0Y6_9AGAR</name>
<feature type="compositionally biased region" description="Acidic residues" evidence="2">
    <location>
        <begin position="423"/>
        <end position="447"/>
    </location>
</feature>
<dbReference type="AlphaFoldDB" id="A0AAW0B0Y6"/>
<dbReference type="EMBL" id="JAYKXP010000226">
    <property type="protein sequence ID" value="KAK7018655.1"/>
    <property type="molecule type" value="Genomic_DNA"/>
</dbReference>
<feature type="compositionally biased region" description="Low complexity" evidence="2">
    <location>
        <begin position="147"/>
        <end position="168"/>
    </location>
</feature>
<dbReference type="PANTHER" id="PTHR15715">
    <property type="entry name" value="CENTROSOMAL PROTEIN OF 170 KDA"/>
    <property type="match status" value="1"/>
</dbReference>
<keyword evidence="5" id="KW-1185">Reference proteome</keyword>
<feature type="region of interest" description="Disordered" evidence="2">
    <location>
        <begin position="144"/>
        <end position="213"/>
    </location>
</feature>